<dbReference type="EMBL" id="JAMXIB010000003">
    <property type="protein sequence ID" value="MCO5724149.1"/>
    <property type="molecule type" value="Genomic_DNA"/>
</dbReference>
<evidence type="ECO:0000313" key="3">
    <source>
        <dbReference type="Proteomes" id="UP001206312"/>
    </source>
</evidence>
<evidence type="ECO:0000256" key="1">
    <source>
        <dbReference type="SAM" id="MobiDB-lite"/>
    </source>
</evidence>
<organism evidence="2 3">
    <name type="scientific">Robiginitalea marina</name>
    <dbReference type="NCBI Taxonomy" id="2954105"/>
    <lineage>
        <taxon>Bacteria</taxon>
        <taxon>Pseudomonadati</taxon>
        <taxon>Bacteroidota</taxon>
        <taxon>Flavobacteriia</taxon>
        <taxon>Flavobacteriales</taxon>
        <taxon>Flavobacteriaceae</taxon>
        <taxon>Robiginitalea</taxon>
    </lineage>
</organism>
<name>A0ABT1AW60_9FLAO</name>
<comment type="caution">
    <text evidence="2">The sequence shown here is derived from an EMBL/GenBank/DDBJ whole genome shotgun (WGS) entry which is preliminary data.</text>
</comment>
<feature type="region of interest" description="Disordered" evidence="1">
    <location>
        <begin position="39"/>
        <end position="60"/>
    </location>
</feature>
<dbReference type="Proteomes" id="UP001206312">
    <property type="component" value="Unassembled WGS sequence"/>
</dbReference>
<proteinExistence type="predicted"/>
<protein>
    <submittedName>
        <fullName evidence="2">Uncharacterized protein</fullName>
    </submittedName>
</protein>
<reference evidence="2 3" key="1">
    <citation type="submission" date="2022-06" db="EMBL/GenBank/DDBJ databases">
        <authorList>
            <person name="Xuan X."/>
        </authorList>
    </citation>
    <scope>NUCLEOTIDE SEQUENCE [LARGE SCALE GENOMIC DNA]</scope>
    <source>
        <strain evidence="2 3">2V75</strain>
    </source>
</reference>
<accession>A0ABT1AW60</accession>
<keyword evidence="3" id="KW-1185">Reference proteome</keyword>
<evidence type="ECO:0000313" key="2">
    <source>
        <dbReference type="EMBL" id="MCO5724149.1"/>
    </source>
</evidence>
<dbReference type="RefSeq" id="WP_252740531.1">
    <property type="nucleotide sequence ID" value="NZ_JAMXIB010000003.1"/>
</dbReference>
<gene>
    <name evidence="2" type="ORF">NG653_04735</name>
</gene>
<sequence>MITKEKLKEHIEKFPDTFSMDELIERLIFIDKLEKRIQQSQSGEAISEDELKEDLQKWFE</sequence>